<proteinExistence type="predicted"/>
<organism evidence="1 2">
    <name type="scientific">Cinchona calisaya</name>
    <dbReference type="NCBI Taxonomy" id="153742"/>
    <lineage>
        <taxon>Eukaryota</taxon>
        <taxon>Viridiplantae</taxon>
        <taxon>Streptophyta</taxon>
        <taxon>Embryophyta</taxon>
        <taxon>Tracheophyta</taxon>
        <taxon>Spermatophyta</taxon>
        <taxon>Magnoliopsida</taxon>
        <taxon>eudicotyledons</taxon>
        <taxon>Gunneridae</taxon>
        <taxon>Pentapetalae</taxon>
        <taxon>asterids</taxon>
        <taxon>lamiids</taxon>
        <taxon>Gentianales</taxon>
        <taxon>Rubiaceae</taxon>
        <taxon>Cinchonoideae</taxon>
        <taxon>Cinchoneae</taxon>
        <taxon>Cinchona</taxon>
    </lineage>
</organism>
<dbReference type="Proteomes" id="UP001630127">
    <property type="component" value="Unassembled WGS sequence"/>
</dbReference>
<sequence length="122" mass="13566">MKSKSKSKSLTWNVALAYPTPTSLIPLDWHSTIQVSKHKVAHQLHPHVADGDAYDKACNREAQFDPPEPEGLPMESPVQMYAALDLTTLVAGFTAKLHNFRACTSILSIRDFNGDTEVYQKV</sequence>
<dbReference type="EMBL" id="JBJUIK010000004">
    <property type="protein sequence ID" value="KAL3529616.1"/>
    <property type="molecule type" value="Genomic_DNA"/>
</dbReference>
<dbReference type="AlphaFoldDB" id="A0ABD3AF89"/>
<keyword evidence="2" id="KW-1185">Reference proteome</keyword>
<protein>
    <submittedName>
        <fullName evidence="1">Uncharacterized protein</fullName>
    </submittedName>
</protein>
<evidence type="ECO:0000313" key="1">
    <source>
        <dbReference type="EMBL" id="KAL3529616.1"/>
    </source>
</evidence>
<name>A0ABD3AF89_9GENT</name>
<reference evidence="1 2" key="1">
    <citation type="submission" date="2024-11" db="EMBL/GenBank/DDBJ databases">
        <title>A near-complete genome assembly of Cinchona calisaya.</title>
        <authorList>
            <person name="Lian D.C."/>
            <person name="Zhao X.W."/>
            <person name="Wei L."/>
        </authorList>
    </citation>
    <scope>NUCLEOTIDE SEQUENCE [LARGE SCALE GENOMIC DNA]</scope>
    <source>
        <tissue evidence="1">Nenye</tissue>
    </source>
</reference>
<evidence type="ECO:0000313" key="2">
    <source>
        <dbReference type="Proteomes" id="UP001630127"/>
    </source>
</evidence>
<gene>
    <name evidence="1" type="ORF">ACH5RR_008938</name>
</gene>
<comment type="caution">
    <text evidence="1">The sequence shown here is derived from an EMBL/GenBank/DDBJ whole genome shotgun (WGS) entry which is preliminary data.</text>
</comment>
<accession>A0ABD3AF89</accession>